<dbReference type="AlphaFoldDB" id="A0A0A8WXN4"/>
<dbReference type="Proteomes" id="UP000031014">
    <property type="component" value="Unassembled WGS sequence"/>
</dbReference>
<name>A0A0A8WXN4_MESS1</name>
<evidence type="ECO:0000313" key="1">
    <source>
        <dbReference type="EMBL" id="GAM12405.1"/>
    </source>
</evidence>
<dbReference type="STRING" id="1321606.SAMD00020551_0538"/>
<proteinExistence type="predicted"/>
<organism evidence="1 2">
    <name type="scientific">Mesobacillus selenatarsenatis (strain DSM 18680 / JCM 14380 / FERM P-15431 / SF-1)</name>
    <dbReference type="NCBI Taxonomy" id="1321606"/>
    <lineage>
        <taxon>Bacteria</taxon>
        <taxon>Bacillati</taxon>
        <taxon>Bacillota</taxon>
        <taxon>Bacilli</taxon>
        <taxon>Bacillales</taxon>
        <taxon>Bacillaceae</taxon>
        <taxon>Mesobacillus</taxon>
    </lineage>
</organism>
<comment type="caution">
    <text evidence="1">The sequence shown here is derived from an EMBL/GenBank/DDBJ whole genome shotgun (WGS) entry which is preliminary data.</text>
</comment>
<sequence length="47" mass="5563">MADFSKELKRITEEHPVLTTLLITFWIWYGSYRLGINVGEFIANFKI</sequence>
<evidence type="ECO:0000313" key="2">
    <source>
        <dbReference type="Proteomes" id="UP000031014"/>
    </source>
</evidence>
<dbReference type="RefSeq" id="WP_198135574.1">
    <property type="nucleotide sequence ID" value="NZ_BASE01000012.1"/>
</dbReference>
<dbReference type="EMBL" id="BASE01000012">
    <property type="protein sequence ID" value="GAM12405.1"/>
    <property type="molecule type" value="Genomic_DNA"/>
</dbReference>
<accession>A0A0A8WXN4</accession>
<keyword evidence="2" id="KW-1185">Reference proteome</keyword>
<protein>
    <submittedName>
        <fullName evidence="1">Uncharacterized protein</fullName>
    </submittedName>
</protein>
<gene>
    <name evidence="1" type="ORF">SAMD00020551_0538</name>
</gene>
<reference evidence="1 2" key="1">
    <citation type="submission" date="2013-06" db="EMBL/GenBank/DDBJ databases">
        <title>Whole genome shotgun sequence of Bacillus selenatarsenatis SF-1.</title>
        <authorList>
            <person name="Kuroda M."/>
            <person name="Sei K."/>
            <person name="Yamashita M."/>
            <person name="Ike M."/>
        </authorList>
    </citation>
    <scope>NUCLEOTIDE SEQUENCE [LARGE SCALE GENOMIC DNA]</scope>
    <source>
        <strain evidence="1 2">SF-1</strain>
    </source>
</reference>